<dbReference type="AlphaFoldDB" id="A0A7N0RHR2"/>
<reference evidence="1" key="1">
    <citation type="submission" date="2021-01" db="UniProtKB">
        <authorList>
            <consortium name="EnsemblPlants"/>
        </authorList>
    </citation>
    <scope>IDENTIFICATION</scope>
</reference>
<protein>
    <submittedName>
        <fullName evidence="1">Uncharacterized protein</fullName>
    </submittedName>
</protein>
<evidence type="ECO:0000313" key="1">
    <source>
        <dbReference type="EnsemblPlants" id="Kaladp0011s0712.1.v1.1"/>
    </source>
</evidence>
<organism evidence="1 2">
    <name type="scientific">Kalanchoe fedtschenkoi</name>
    <name type="common">Lavender scallops</name>
    <name type="synonym">South American air plant</name>
    <dbReference type="NCBI Taxonomy" id="63787"/>
    <lineage>
        <taxon>Eukaryota</taxon>
        <taxon>Viridiplantae</taxon>
        <taxon>Streptophyta</taxon>
        <taxon>Embryophyta</taxon>
        <taxon>Tracheophyta</taxon>
        <taxon>Spermatophyta</taxon>
        <taxon>Magnoliopsida</taxon>
        <taxon>eudicotyledons</taxon>
        <taxon>Gunneridae</taxon>
        <taxon>Pentapetalae</taxon>
        <taxon>Saxifragales</taxon>
        <taxon>Crassulaceae</taxon>
        <taxon>Kalanchoe</taxon>
    </lineage>
</organism>
<dbReference type="Proteomes" id="UP000594263">
    <property type="component" value="Unplaced"/>
</dbReference>
<dbReference type="EnsemblPlants" id="Kaladp0011s0712.1.v1.1">
    <property type="protein sequence ID" value="Kaladp0011s0712.1.v1.1"/>
    <property type="gene ID" value="Kaladp0011s0712.v1.1"/>
</dbReference>
<dbReference type="Gramene" id="Kaladp0011s0712.1.v1.1">
    <property type="protein sequence ID" value="Kaladp0011s0712.1.v1.1"/>
    <property type="gene ID" value="Kaladp0011s0712.v1.1"/>
</dbReference>
<sequence>MESSKRNDTWELARLLEEKKLIIKQRNWQLHSSSPWPLSSSQRCCCSSLEWWLVDMLLVRAWLWREGRCMAPAVELPDRSLKNHRHLLNPISLEAGWSHQLRHHPLISYCSTSN</sequence>
<name>A0A7N0RHR2_KALFE</name>
<proteinExistence type="predicted"/>
<accession>A0A7N0RHR2</accession>
<keyword evidence="2" id="KW-1185">Reference proteome</keyword>
<evidence type="ECO:0000313" key="2">
    <source>
        <dbReference type="Proteomes" id="UP000594263"/>
    </source>
</evidence>